<dbReference type="RefSeq" id="WP_168450560.1">
    <property type="nucleotide sequence ID" value="NZ_JAAWWK010000004.1"/>
</dbReference>
<dbReference type="InterPro" id="IPR052736">
    <property type="entry name" value="Stf3_sulfotransferase"/>
</dbReference>
<gene>
    <name evidence="1" type="ORF">HCU74_11460</name>
</gene>
<dbReference type="Pfam" id="PF13469">
    <property type="entry name" value="Sulfotransfer_3"/>
    <property type="match status" value="1"/>
</dbReference>
<evidence type="ECO:0000313" key="1">
    <source>
        <dbReference type="EMBL" id="NKI18021.1"/>
    </source>
</evidence>
<keyword evidence="2" id="KW-1185">Reference proteome</keyword>
<dbReference type="PANTHER" id="PTHR36451:SF1">
    <property type="entry name" value="OMEGA-HYDROXY-BETA-DIHYDROMENAQUINONE-9 SULFOTRANSFERASE STF3"/>
    <property type="match status" value="1"/>
</dbReference>
<proteinExistence type="predicted"/>
<sequence length="394" mass="45377">MNAPSVELTQALSADALIAEARQLAGLNDFGSNEFYEPLKKLLECVPLGMTPHPEGLASIQADIVRCLVNRLRFQADLTTHPEILDEDVEDPIIVLGLGRSGTTKMQKILSSPDNVQKALFWRLWNPARFPGNNAHSASADPRIAAAGTSNLVATDDPNIHAAHHMEEKEVDEEWLLYTLTFDDWIWNQLLFMPEYFDWVRQRPREQPFAYVKSLLQYLQWQDGGKQDRPWVMKAVGYLADMEPLMACYPRATLLHTHRDPLQTIPSWAKFVSAMWAMRGDPIDKERVGQEVLRYWGMAMDRYLDSRRRLQLDERIVDARYEDVRSNPMSIVERVYQRAGRNITPAAATAMAQWHNTNEQGRFGVHRYSLEEFGLSEAIINDRFAEYIDRFIQR</sequence>
<dbReference type="SUPFAM" id="SSF52540">
    <property type="entry name" value="P-loop containing nucleoside triphosphate hydrolases"/>
    <property type="match status" value="1"/>
</dbReference>
<name>A0ABX1GFU8_9GAMM</name>
<dbReference type="EMBL" id="JAAWWK010000004">
    <property type="protein sequence ID" value="NKI18021.1"/>
    <property type="molecule type" value="Genomic_DNA"/>
</dbReference>
<accession>A0ABX1GFU8</accession>
<protein>
    <submittedName>
        <fullName evidence="1">Sulfotransferase</fullName>
    </submittedName>
</protein>
<reference evidence="1 2" key="1">
    <citation type="submission" date="2020-04" db="EMBL/GenBank/DDBJ databases">
        <authorList>
            <person name="Yoon J."/>
        </authorList>
    </citation>
    <scope>NUCLEOTIDE SEQUENCE [LARGE SCALE GENOMIC DNA]</scope>
    <source>
        <strain evidence="1 2">KMU-166</strain>
    </source>
</reference>
<dbReference type="Proteomes" id="UP000765845">
    <property type="component" value="Unassembled WGS sequence"/>
</dbReference>
<dbReference type="Gene3D" id="3.40.50.300">
    <property type="entry name" value="P-loop containing nucleotide triphosphate hydrolases"/>
    <property type="match status" value="1"/>
</dbReference>
<comment type="caution">
    <text evidence="1">The sequence shown here is derived from an EMBL/GenBank/DDBJ whole genome shotgun (WGS) entry which is preliminary data.</text>
</comment>
<dbReference type="PANTHER" id="PTHR36451">
    <property type="entry name" value="PAPS-DEPENDENT SULFOTRANSFERASE STF3"/>
    <property type="match status" value="1"/>
</dbReference>
<dbReference type="InterPro" id="IPR027417">
    <property type="entry name" value="P-loop_NTPase"/>
</dbReference>
<evidence type="ECO:0000313" key="2">
    <source>
        <dbReference type="Proteomes" id="UP000765845"/>
    </source>
</evidence>
<organism evidence="1 2">
    <name type="scientific">Spongiibacter thalassae</name>
    <dbReference type="NCBI Taxonomy" id="2721624"/>
    <lineage>
        <taxon>Bacteria</taxon>
        <taxon>Pseudomonadati</taxon>
        <taxon>Pseudomonadota</taxon>
        <taxon>Gammaproteobacteria</taxon>
        <taxon>Cellvibrionales</taxon>
        <taxon>Spongiibacteraceae</taxon>
        <taxon>Spongiibacter</taxon>
    </lineage>
</organism>